<evidence type="ECO:0000259" key="1">
    <source>
        <dbReference type="Pfam" id="PF06904"/>
    </source>
</evidence>
<dbReference type="InterPro" id="IPR009683">
    <property type="entry name" value="Extensin-like_C"/>
</dbReference>
<keyword evidence="3" id="KW-1185">Reference proteome</keyword>
<dbReference type="RefSeq" id="WP_236737090.1">
    <property type="nucleotide sequence ID" value="NZ_FOCM01000007.1"/>
</dbReference>
<proteinExistence type="predicted"/>
<feature type="domain" description="Extensin-like C-terminal" evidence="1">
    <location>
        <begin position="53"/>
        <end position="206"/>
    </location>
</feature>
<evidence type="ECO:0000313" key="3">
    <source>
        <dbReference type="Proteomes" id="UP000199372"/>
    </source>
</evidence>
<organism evidence="2 3">
    <name type="scientific">Palleronia pelagia</name>
    <dbReference type="NCBI Taxonomy" id="387096"/>
    <lineage>
        <taxon>Bacteria</taxon>
        <taxon>Pseudomonadati</taxon>
        <taxon>Pseudomonadota</taxon>
        <taxon>Alphaproteobacteria</taxon>
        <taxon>Rhodobacterales</taxon>
        <taxon>Roseobacteraceae</taxon>
        <taxon>Palleronia</taxon>
    </lineage>
</organism>
<gene>
    <name evidence="2" type="ORF">SAMN04488011_107115</name>
</gene>
<accession>A0A1H8K5S5</accession>
<evidence type="ECO:0000313" key="2">
    <source>
        <dbReference type="EMBL" id="SEN88360.1"/>
    </source>
</evidence>
<dbReference type="Proteomes" id="UP000199372">
    <property type="component" value="Unassembled WGS sequence"/>
</dbReference>
<sequence>MRRVLLALTALLVLGSCGSRMIHLASRDAASLPGQALCGDPAIRGQLAEPVGGAGACGIESPVRVSSVAGVVLSQSALLDCSAARSLRVWVDDVAKPAVGRRGGGLSSLDVAAHYACRTRNNQSGARISEHGRGRAIDISAIGLRDGERISVLDHWSTYRRGRLLRRLHGGACGPFGTVLGPESDRFHQDHFHFDTASYRSGPYCR</sequence>
<dbReference type="EMBL" id="FOCM01000007">
    <property type="protein sequence ID" value="SEN88360.1"/>
    <property type="molecule type" value="Genomic_DNA"/>
</dbReference>
<dbReference type="AlphaFoldDB" id="A0A1H8K5S5"/>
<name>A0A1H8K5S5_9RHOB</name>
<dbReference type="Pfam" id="PF06904">
    <property type="entry name" value="Extensin-like_C"/>
    <property type="match status" value="1"/>
</dbReference>
<dbReference type="PROSITE" id="PS51257">
    <property type="entry name" value="PROKAR_LIPOPROTEIN"/>
    <property type="match status" value="1"/>
</dbReference>
<reference evidence="3" key="1">
    <citation type="submission" date="2016-10" db="EMBL/GenBank/DDBJ databases">
        <authorList>
            <person name="Varghese N."/>
            <person name="Submissions S."/>
        </authorList>
    </citation>
    <scope>NUCLEOTIDE SEQUENCE [LARGE SCALE GENOMIC DNA]</scope>
    <source>
        <strain evidence="3">DSM 26893</strain>
    </source>
</reference>
<protein>
    <submittedName>
        <fullName evidence="2">Extensin-like protein C-terminus</fullName>
    </submittedName>
</protein>